<gene>
    <name evidence="1" type="ORF">NC799_12170</name>
</gene>
<keyword evidence="2" id="KW-1185">Reference proteome</keyword>
<comment type="caution">
    <text evidence="1">The sequence shown here is derived from an EMBL/GenBank/DDBJ whole genome shotgun (WGS) entry which is preliminary data.</text>
</comment>
<accession>A0A9X4AFG8</accession>
<dbReference type="InterPro" id="IPR049929">
    <property type="entry name" value="TenpN-like"/>
</dbReference>
<dbReference type="NCBIfam" id="NF047358">
    <property type="entry name" value="TenpIN"/>
    <property type="match status" value="1"/>
</dbReference>
<proteinExistence type="predicted"/>
<organism evidence="1 2">
    <name type="scientific">Aquibacillus salsiterrae</name>
    <dbReference type="NCBI Taxonomy" id="2950439"/>
    <lineage>
        <taxon>Bacteria</taxon>
        <taxon>Bacillati</taxon>
        <taxon>Bacillota</taxon>
        <taxon>Bacilli</taxon>
        <taxon>Bacillales</taxon>
        <taxon>Bacillaceae</taxon>
        <taxon>Aquibacillus</taxon>
    </lineage>
</organism>
<sequence>MVNVKGYQFAIPLRSSMNHKENFTTKFVQERGKKVRKGLDYSKAVIITDKRFVSLHPFKIQQDEFLKIVKAEVHIIKSFKKYVDRYIEAYKKNDSNILRKYKFSTLQNYHDELGCKVEITEISNES</sequence>
<evidence type="ECO:0000313" key="1">
    <source>
        <dbReference type="EMBL" id="MDC3417654.1"/>
    </source>
</evidence>
<dbReference type="EMBL" id="JAMQKC010000012">
    <property type="protein sequence ID" value="MDC3417654.1"/>
    <property type="molecule type" value="Genomic_DNA"/>
</dbReference>
<evidence type="ECO:0000313" key="2">
    <source>
        <dbReference type="Proteomes" id="UP001145069"/>
    </source>
</evidence>
<name>A0A9X4AFG8_9BACI</name>
<reference evidence="1" key="1">
    <citation type="submission" date="2022-06" db="EMBL/GenBank/DDBJ databases">
        <title>Aquibacillus sp. a new bacterium isolated from soil saline samples.</title>
        <authorList>
            <person name="Galisteo C."/>
            <person name="De La Haba R."/>
            <person name="Sanchez-Porro C."/>
            <person name="Ventosa A."/>
        </authorList>
    </citation>
    <scope>NUCLEOTIDE SEQUENCE</scope>
    <source>
        <strain evidence="1">3ASR75-54</strain>
    </source>
</reference>
<dbReference type="AlphaFoldDB" id="A0A9X4AFG8"/>
<protein>
    <submittedName>
        <fullName evidence="1">Uncharacterized protein</fullName>
    </submittedName>
</protein>
<dbReference type="Proteomes" id="UP001145069">
    <property type="component" value="Unassembled WGS sequence"/>
</dbReference>
<dbReference type="CDD" id="cd17493">
    <property type="entry name" value="toxin_TenpN"/>
    <property type="match status" value="1"/>
</dbReference>